<dbReference type="EnsemblMetazoa" id="SMAR011825-RA">
    <property type="protein sequence ID" value="SMAR011825-PA"/>
    <property type="gene ID" value="SMAR011825"/>
</dbReference>
<keyword evidence="1" id="KW-0812">Transmembrane</keyword>
<evidence type="ECO:0000256" key="1">
    <source>
        <dbReference type="SAM" id="Phobius"/>
    </source>
</evidence>
<dbReference type="HOGENOM" id="CLU_2985054_0_0_1"/>
<dbReference type="AlphaFoldDB" id="T1JDE8"/>
<dbReference type="Proteomes" id="UP000014500">
    <property type="component" value="Unassembled WGS sequence"/>
</dbReference>
<name>T1JDE8_STRMM</name>
<evidence type="ECO:0000313" key="3">
    <source>
        <dbReference type="Proteomes" id="UP000014500"/>
    </source>
</evidence>
<dbReference type="EMBL" id="JH432105">
    <property type="status" value="NOT_ANNOTATED_CDS"/>
    <property type="molecule type" value="Genomic_DNA"/>
</dbReference>
<keyword evidence="3" id="KW-1185">Reference proteome</keyword>
<accession>T1JDE8</accession>
<reference evidence="2" key="2">
    <citation type="submission" date="2015-02" db="UniProtKB">
        <authorList>
            <consortium name="EnsemblMetazoa"/>
        </authorList>
    </citation>
    <scope>IDENTIFICATION</scope>
</reference>
<reference evidence="3" key="1">
    <citation type="submission" date="2011-05" db="EMBL/GenBank/DDBJ databases">
        <authorList>
            <person name="Richards S.R."/>
            <person name="Qu J."/>
            <person name="Jiang H."/>
            <person name="Jhangiani S.N."/>
            <person name="Agravi P."/>
            <person name="Goodspeed R."/>
            <person name="Gross S."/>
            <person name="Mandapat C."/>
            <person name="Jackson L."/>
            <person name="Mathew T."/>
            <person name="Pu L."/>
            <person name="Thornton R."/>
            <person name="Saada N."/>
            <person name="Wilczek-Boney K.B."/>
            <person name="Lee S."/>
            <person name="Kovar C."/>
            <person name="Wu Y."/>
            <person name="Scherer S.E."/>
            <person name="Worley K.C."/>
            <person name="Muzny D.M."/>
            <person name="Gibbs R."/>
        </authorList>
    </citation>
    <scope>NUCLEOTIDE SEQUENCE</scope>
    <source>
        <strain evidence="3">Brora</strain>
    </source>
</reference>
<keyword evidence="1" id="KW-1133">Transmembrane helix</keyword>
<keyword evidence="1" id="KW-0472">Membrane</keyword>
<sequence>MTSICDSNFADVCCVILFLGISLVNLIFEMMNFDDEIFLSPLTDDRNLYTALQRGWIL</sequence>
<evidence type="ECO:0000313" key="2">
    <source>
        <dbReference type="EnsemblMetazoa" id="SMAR011825-PA"/>
    </source>
</evidence>
<feature type="transmembrane region" description="Helical" evidence="1">
    <location>
        <begin position="9"/>
        <end position="28"/>
    </location>
</feature>
<proteinExistence type="predicted"/>
<organism evidence="2 3">
    <name type="scientific">Strigamia maritima</name>
    <name type="common">European centipede</name>
    <name type="synonym">Geophilus maritimus</name>
    <dbReference type="NCBI Taxonomy" id="126957"/>
    <lineage>
        <taxon>Eukaryota</taxon>
        <taxon>Metazoa</taxon>
        <taxon>Ecdysozoa</taxon>
        <taxon>Arthropoda</taxon>
        <taxon>Myriapoda</taxon>
        <taxon>Chilopoda</taxon>
        <taxon>Pleurostigmophora</taxon>
        <taxon>Geophilomorpha</taxon>
        <taxon>Linotaeniidae</taxon>
        <taxon>Strigamia</taxon>
    </lineage>
</organism>
<protein>
    <submittedName>
        <fullName evidence="2">Uncharacterized protein</fullName>
    </submittedName>
</protein>